<evidence type="ECO:0000313" key="21">
    <source>
        <dbReference type="Proteomes" id="UP001201163"/>
    </source>
</evidence>
<keyword evidence="8" id="KW-0479">Metal-binding</keyword>
<dbReference type="EMBL" id="JAKELL010000004">
    <property type="protein sequence ID" value="KAH8999200.1"/>
    <property type="molecule type" value="Genomic_DNA"/>
</dbReference>
<dbReference type="InterPro" id="IPR013785">
    <property type="entry name" value="Aldolase_TIM"/>
</dbReference>
<evidence type="ECO:0000256" key="2">
    <source>
        <dbReference type="ARBA" id="ARBA00001970"/>
    </source>
</evidence>
<evidence type="ECO:0000256" key="14">
    <source>
        <dbReference type="ARBA" id="ARBA00061589"/>
    </source>
</evidence>
<dbReference type="PROSITE" id="PS51349">
    <property type="entry name" value="FMN_HYDROXY_ACID_DH_2"/>
    <property type="match status" value="1"/>
</dbReference>
<dbReference type="SUPFAM" id="SSF51395">
    <property type="entry name" value="FMN-linked oxidoreductases"/>
    <property type="match status" value="1"/>
</dbReference>
<evidence type="ECO:0000256" key="12">
    <source>
        <dbReference type="ARBA" id="ARBA00052399"/>
    </source>
</evidence>
<dbReference type="InterPro" id="IPR001199">
    <property type="entry name" value="Cyt_B5-like_heme/steroid-bd"/>
</dbReference>
<dbReference type="CDD" id="cd02922">
    <property type="entry name" value="FCB2_FMN"/>
    <property type="match status" value="1"/>
</dbReference>
<evidence type="ECO:0000256" key="7">
    <source>
        <dbReference type="ARBA" id="ARBA00022643"/>
    </source>
</evidence>
<evidence type="ECO:0000256" key="11">
    <source>
        <dbReference type="ARBA" id="ARBA00023128"/>
    </source>
</evidence>
<evidence type="ECO:0000256" key="3">
    <source>
        <dbReference type="ARBA" id="ARBA00004569"/>
    </source>
</evidence>
<keyword evidence="9" id="KW-0560">Oxidoreductase</keyword>
<evidence type="ECO:0000256" key="13">
    <source>
        <dbReference type="ARBA" id="ARBA00061137"/>
    </source>
</evidence>
<dbReference type="GO" id="GO:0005758">
    <property type="term" value="C:mitochondrial intermembrane space"/>
    <property type="evidence" value="ECO:0007669"/>
    <property type="project" value="UniProtKB-SubCell"/>
</dbReference>
<keyword evidence="5" id="KW-0349">Heme</keyword>
<feature type="domain" description="FMN hydroxy acid dehydrogenase" evidence="19">
    <location>
        <begin position="112"/>
        <end position="470"/>
    </location>
</feature>
<gene>
    <name evidence="20" type="ORF">EDB92DRAFT_1932599</name>
</gene>
<evidence type="ECO:0000259" key="18">
    <source>
        <dbReference type="PROSITE" id="PS50255"/>
    </source>
</evidence>
<dbReference type="Gene3D" id="3.10.120.10">
    <property type="entry name" value="Cytochrome b5-like heme/steroid binding domain"/>
    <property type="match status" value="1"/>
</dbReference>
<comment type="caution">
    <text evidence="20">The sequence shown here is derived from an EMBL/GenBank/DDBJ whole genome shotgun (WGS) entry which is preliminary data.</text>
</comment>
<evidence type="ECO:0000256" key="5">
    <source>
        <dbReference type="ARBA" id="ARBA00022617"/>
    </source>
</evidence>
<dbReference type="InterPro" id="IPR037458">
    <property type="entry name" value="L-MDH/L-LDH_FMN-bd"/>
</dbReference>
<accession>A0AAD4LNC4</accession>
<dbReference type="InterPro" id="IPR037396">
    <property type="entry name" value="FMN_HAD"/>
</dbReference>
<dbReference type="Proteomes" id="UP001201163">
    <property type="component" value="Unassembled WGS sequence"/>
</dbReference>
<evidence type="ECO:0000313" key="20">
    <source>
        <dbReference type="EMBL" id="KAH8999200.1"/>
    </source>
</evidence>
<dbReference type="EC" id="1.1.2.3" evidence="15"/>
<sequence>MSEIASDEPRGSVSFAELQRHKNQSSPWILISGVVYDVTAILSSHPGGAGPLLKHAGNDATKAFMPIHPPGVLDALPRSARIGSIDPNTVPRTVSEPTAEESQIAKARAALPPPRAVLNLREMEELAKSVLNERSWAYYSAGGDDEMTFAANRESFSRFWFRPLVLNKVSKVSTESIILNMASSLPIFVSPAALARLGHPDGEMNLVKAAGKAGILQGISNNSSCSIAEIMSVKQPGQHLIFQLYMNKDRVAAAKLIQGLERDGFSAIMLTVDAAMPGKRELDQRTKGDWNGPAANGKQGTGEGKGIAHSMSGYQDPDVCWDDILWIRSLTKLPLIIKGIQCIEDAERALEQYKVDGIVLSNHGGRELDYAPAPMSVLYEMRQMRPDLLDKHQVLIDGGVTRGTDVLKALCLGARAVGLGRAFLYGNVWGEVGCTRVVEVLREEIVLGMQLLGVTGLEQLTPERVRYQFHGSRL</sequence>
<feature type="region of interest" description="Disordered" evidence="17">
    <location>
        <begin position="284"/>
        <end position="306"/>
    </location>
</feature>
<dbReference type="PROSITE" id="PS50255">
    <property type="entry name" value="CYTOCHROME_B5_2"/>
    <property type="match status" value="1"/>
</dbReference>
<keyword evidence="6" id="KW-0285">Flavoprotein</keyword>
<keyword evidence="10" id="KW-0408">Iron</keyword>
<evidence type="ECO:0000256" key="6">
    <source>
        <dbReference type="ARBA" id="ARBA00022630"/>
    </source>
</evidence>
<evidence type="ECO:0000256" key="10">
    <source>
        <dbReference type="ARBA" id="ARBA00023004"/>
    </source>
</evidence>
<comment type="cofactor">
    <cofactor evidence="1">
        <name>FMN</name>
        <dbReference type="ChEBI" id="CHEBI:58210"/>
    </cofactor>
</comment>
<feature type="region of interest" description="Disordered" evidence="17">
    <location>
        <begin position="84"/>
        <end position="105"/>
    </location>
</feature>
<feature type="compositionally biased region" description="Polar residues" evidence="17">
    <location>
        <begin position="86"/>
        <end position="96"/>
    </location>
</feature>
<dbReference type="FunFam" id="3.20.20.70:FF:000062">
    <property type="entry name" value="Cytochrome b2, mitochondrial, putative"/>
    <property type="match status" value="1"/>
</dbReference>
<dbReference type="GO" id="GO:0006089">
    <property type="term" value="P:lactate metabolic process"/>
    <property type="evidence" value="ECO:0007669"/>
    <property type="project" value="TreeGrafter"/>
</dbReference>
<keyword evidence="11" id="KW-0496">Mitochondrion</keyword>
<dbReference type="SUPFAM" id="SSF55856">
    <property type="entry name" value="Cytochrome b5-like heme/steroid binding domain"/>
    <property type="match status" value="1"/>
</dbReference>
<evidence type="ECO:0000259" key="19">
    <source>
        <dbReference type="PROSITE" id="PS51349"/>
    </source>
</evidence>
<dbReference type="Pfam" id="PF01070">
    <property type="entry name" value="FMN_dh"/>
    <property type="match status" value="1"/>
</dbReference>
<evidence type="ECO:0000256" key="9">
    <source>
        <dbReference type="ARBA" id="ARBA00023002"/>
    </source>
</evidence>
<protein>
    <recommendedName>
        <fullName evidence="16">L-lactate dehydrogenase (cytochrome)</fullName>
        <ecNumber evidence="15">1.1.2.3</ecNumber>
    </recommendedName>
</protein>
<evidence type="ECO:0000256" key="16">
    <source>
        <dbReference type="ARBA" id="ARBA00068515"/>
    </source>
</evidence>
<dbReference type="AlphaFoldDB" id="A0AAD4LNC4"/>
<dbReference type="PANTHER" id="PTHR10578:SF101">
    <property type="entry name" value="L-LACTATE DEHYDROGENASE (CYTOCHROME B2)"/>
    <property type="match status" value="1"/>
</dbReference>
<dbReference type="Gene3D" id="3.20.20.70">
    <property type="entry name" value="Aldolase class I"/>
    <property type="match status" value="1"/>
</dbReference>
<name>A0AAD4LNC4_9AGAM</name>
<evidence type="ECO:0000256" key="15">
    <source>
        <dbReference type="ARBA" id="ARBA00066458"/>
    </source>
</evidence>
<comment type="similarity">
    <text evidence="13">In the C-terminal section; belongs to the FMN-dependent alpha-hydroxy acid dehydrogenase family.</text>
</comment>
<evidence type="ECO:0000256" key="1">
    <source>
        <dbReference type="ARBA" id="ARBA00001917"/>
    </source>
</evidence>
<keyword evidence="21" id="KW-1185">Reference proteome</keyword>
<feature type="domain" description="Cytochrome b5 heme-binding" evidence="18">
    <location>
        <begin position="10"/>
        <end position="86"/>
    </location>
</feature>
<comment type="catalytic activity">
    <reaction evidence="12">
        <text>(S)-lactate + 2 Fe(III)-[cytochrome c] = 2 Fe(II)-[cytochrome c] + pyruvate + 2 H(+)</text>
        <dbReference type="Rhea" id="RHEA:19909"/>
        <dbReference type="Rhea" id="RHEA-COMP:10350"/>
        <dbReference type="Rhea" id="RHEA-COMP:14399"/>
        <dbReference type="ChEBI" id="CHEBI:15361"/>
        <dbReference type="ChEBI" id="CHEBI:15378"/>
        <dbReference type="ChEBI" id="CHEBI:16651"/>
        <dbReference type="ChEBI" id="CHEBI:29033"/>
        <dbReference type="ChEBI" id="CHEBI:29034"/>
        <dbReference type="EC" id="1.1.2.3"/>
    </reaction>
    <physiologicalReaction direction="left-to-right" evidence="12">
        <dbReference type="Rhea" id="RHEA:19910"/>
    </physiologicalReaction>
</comment>
<reference evidence="20" key="1">
    <citation type="submission" date="2022-01" db="EMBL/GenBank/DDBJ databases">
        <title>Comparative genomics reveals a dynamic genome evolution in the ectomycorrhizal milk-cap (Lactarius) mushrooms.</title>
        <authorList>
            <consortium name="DOE Joint Genome Institute"/>
            <person name="Lebreton A."/>
            <person name="Tang N."/>
            <person name="Kuo A."/>
            <person name="LaButti K."/>
            <person name="Drula E."/>
            <person name="Barry K."/>
            <person name="Clum A."/>
            <person name="Lipzen A."/>
            <person name="Mousain D."/>
            <person name="Ng V."/>
            <person name="Wang R."/>
            <person name="Wang X."/>
            <person name="Dai Y."/>
            <person name="Henrissat B."/>
            <person name="Grigoriev I.V."/>
            <person name="Guerin-Laguette A."/>
            <person name="Yu F."/>
            <person name="Martin F.M."/>
        </authorList>
    </citation>
    <scope>NUCLEOTIDE SEQUENCE</scope>
    <source>
        <strain evidence="20">QP</strain>
    </source>
</reference>
<comment type="cofactor">
    <cofactor evidence="2">
        <name>heme b</name>
        <dbReference type="ChEBI" id="CHEBI:60344"/>
    </cofactor>
</comment>
<comment type="subunit">
    <text evidence="4">Homotetramer.</text>
</comment>
<comment type="subcellular location">
    <subcellularLocation>
        <location evidence="3">Mitochondrion intermembrane space</location>
    </subcellularLocation>
</comment>
<dbReference type="SMART" id="SM01117">
    <property type="entry name" value="Cyt-b5"/>
    <property type="match status" value="1"/>
</dbReference>
<proteinExistence type="inferred from homology"/>
<evidence type="ECO:0000256" key="8">
    <source>
        <dbReference type="ARBA" id="ARBA00022723"/>
    </source>
</evidence>
<dbReference type="InterPro" id="IPR036400">
    <property type="entry name" value="Cyt_B5-like_heme/steroid_sf"/>
</dbReference>
<comment type="similarity">
    <text evidence="14">In the N-terminal section; belongs to the cytochrome b5 family.</text>
</comment>
<organism evidence="20 21">
    <name type="scientific">Lactarius akahatsu</name>
    <dbReference type="NCBI Taxonomy" id="416441"/>
    <lineage>
        <taxon>Eukaryota</taxon>
        <taxon>Fungi</taxon>
        <taxon>Dikarya</taxon>
        <taxon>Basidiomycota</taxon>
        <taxon>Agaricomycotina</taxon>
        <taxon>Agaricomycetes</taxon>
        <taxon>Russulales</taxon>
        <taxon>Russulaceae</taxon>
        <taxon>Lactarius</taxon>
    </lineage>
</organism>
<dbReference type="GO" id="GO:0046872">
    <property type="term" value="F:metal ion binding"/>
    <property type="evidence" value="ECO:0007669"/>
    <property type="project" value="UniProtKB-KW"/>
</dbReference>
<dbReference type="GO" id="GO:0004460">
    <property type="term" value="F:L-lactate dehydrogenase (cytochrome) activity"/>
    <property type="evidence" value="ECO:0007669"/>
    <property type="project" value="UniProtKB-EC"/>
</dbReference>
<evidence type="ECO:0000256" key="4">
    <source>
        <dbReference type="ARBA" id="ARBA00011881"/>
    </source>
</evidence>
<evidence type="ECO:0000256" key="17">
    <source>
        <dbReference type="SAM" id="MobiDB-lite"/>
    </source>
</evidence>
<dbReference type="InterPro" id="IPR000262">
    <property type="entry name" value="FMN-dep_DH"/>
</dbReference>
<dbReference type="PANTHER" id="PTHR10578">
    <property type="entry name" value="S -2-HYDROXY-ACID OXIDASE-RELATED"/>
    <property type="match status" value="1"/>
</dbReference>
<dbReference type="Pfam" id="PF00173">
    <property type="entry name" value="Cyt-b5"/>
    <property type="match status" value="1"/>
</dbReference>
<keyword evidence="7" id="KW-0288">FMN</keyword>